<dbReference type="EMBL" id="KP211929">
    <property type="protein sequence ID" value="ANV81212.1"/>
    <property type="molecule type" value="Genomic_DNA"/>
</dbReference>
<proteinExistence type="predicted"/>
<organism evidence="1">
    <name type="scientific">uncultured Poseidoniia archaeon</name>
    <dbReference type="NCBI Taxonomy" id="1697135"/>
    <lineage>
        <taxon>Archaea</taxon>
        <taxon>Methanobacteriati</taxon>
        <taxon>Thermoplasmatota</taxon>
        <taxon>Candidatus Poseidoniia</taxon>
        <taxon>environmental samples</taxon>
    </lineage>
</organism>
<sequence length="65" mass="7251">MKYIILSDETLEPKELGIINMKIFDKKSGLIARVSEMICAGWSPQGGVSYGDGKFLQALIMQEEE</sequence>
<reference evidence="1" key="2">
    <citation type="journal article" date="2015" name="ISME J.">
        <title>A new class of marine Euryarchaeota group II from the Mediterranean deep chlorophyll maximum.</title>
        <authorList>
            <person name="Martin-Cuadrado A.B."/>
            <person name="Garcia-Heredia I."/>
            <person name="Molto A.G."/>
            <person name="Lopez-Ubeda R."/>
            <person name="Kimes N."/>
            <person name="Lopez-Garcia P."/>
            <person name="Moreira D."/>
            <person name="Rodriguez-Valera F."/>
        </authorList>
    </citation>
    <scope>NUCLEOTIDE SEQUENCE</scope>
</reference>
<reference evidence="1" key="1">
    <citation type="submission" date="2014-11" db="EMBL/GenBank/DDBJ databases">
        <authorList>
            <person name="Zhu J."/>
            <person name="Qi W."/>
            <person name="Song R."/>
        </authorList>
    </citation>
    <scope>NUCLEOTIDE SEQUENCE</scope>
</reference>
<evidence type="ECO:0000313" key="1">
    <source>
        <dbReference type="EMBL" id="ANV81212.1"/>
    </source>
</evidence>
<evidence type="ECO:0008006" key="2">
    <source>
        <dbReference type="Google" id="ProtNLM"/>
    </source>
</evidence>
<name>A0A1B1TG19_9ARCH</name>
<accession>A0A1B1TG19</accession>
<protein>
    <recommendedName>
        <fullName evidence="2">DUF1737 domain-containing protein</fullName>
    </recommendedName>
</protein>
<dbReference type="AlphaFoldDB" id="A0A1B1TG19"/>